<evidence type="ECO:0000259" key="4">
    <source>
        <dbReference type="Pfam" id="PF20990"/>
    </source>
</evidence>
<evidence type="ECO:0000313" key="6">
    <source>
        <dbReference type="Proteomes" id="UP000295453"/>
    </source>
</evidence>
<evidence type="ECO:0000313" key="5">
    <source>
        <dbReference type="EMBL" id="TCJ30415.1"/>
    </source>
</evidence>
<dbReference type="AlphaFoldDB" id="A0A4R1CJ85"/>
<feature type="compositionally biased region" description="Gly residues" evidence="1">
    <location>
        <begin position="582"/>
        <end position="603"/>
    </location>
</feature>
<dbReference type="Pfam" id="PF09972">
    <property type="entry name" value="DUF2207"/>
    <property type="match status" value="1"/>
</dbReference>
<organism evidence="5 6">
    <name type="scientific">Nocardioides jejuensis</name>
    <dbReference type="NCBI Taxonomy" id="2502782"/>
    <lineage>
        <taxon>Bacteria</taxon>
        <taxon>Bacillati</taxon>
        <taxon>Actinomycetota</taxon>
        <taxon>Actinomycetes</taxon>
        <taxon>Propionibacteriales</taxon>
        <taxon>Nocardioidaceae</taxon>
        <taxon>Nocardioides</taxon>
    </lineage>
</organism>
<dbReference type="InterPro" id="IPR018702">
    <property type="entry name" value="DUF2207"/>
</dbReference>
<keyword evidence="2" id="KW-0472">Membrane</keyword>
<feature type="domain" description="DUF2207" evidence="3">
    <location>
        <begin position="53"/>
        <end position="241"/>
    </location>
</feature>
<dbReference type="Pfam" id="PF20990">
    <property type="entry name" value="DUF2207_C"/>
    <property type="match status" value="1"/>
</dbReference>
<evidence type="ECO:0000259" key="3">
    <source>
        <dbReference type="Pfam" id="PF09972"/>
    </source>
</evidence>
<proteinExistence type="predicted"/>
<accession>A0A4R1CJ85</accession>
<protein>
    <submittedName>
        <fullName evidence="5">DUF2207 domain-containing protein</fullName>
    </submittedName>
</protein>
<feature type="transmembrane region" description="Helical" evidence="2">
    <location>
        <begin position="268"/>
        <end position="288"/>
    </location>
</feature>
<feature type="transmembrane region" description="Helical" evidence="2">
    <location>
        <begin position="12"/>
        <end position="38"/>
    </location>
</feature>
<evidence type="ECO:0000256" key="2">
    <source>
        <dbReference type="SAM" id="Phobius"/>
    </source>
</evidence>
<feature type="transmembrane region" description="Helical" evidence="2">
    <location>
        <begin position="425"/>
        <end position="445"/>
    </location>
</feature>
<dbReference type="Proteomes" id="UP000295453">
    <property type="component" value="Unassembled WGS sequence"/>
</dbReference>
<comment type="caution">
    <text evidence="5">The sequence shown here is derived from an EMBL/GenBank/DDBJ whole genome shotgun (WGS) entry which is preliminary data.</text>
</comment>
<feature type="domain" description="Predicted membrane protein YciQ-like C-terminal" evidence="4">
    <location>
        <begin position="303"/>
        <end position="529"/>
    </location>
</feature>
<evidence type="ECO:0000256" key="1">
    <source>
        <dbReference type="SAM" id="MobiDB-lite"/>
    </source>
</evidence>
<feature type="transmembrane region" description="Helical" evidence="2">
    <location>
        <begin position="451"/>
        <end position="468"/>
    </location>
</feature>
<gene>
    <name evidence="5" type="ORF">EPD65_04230</name>
</gene>
<name>A0A4R1CJ85_9ACTN</name>
<sequence>MVMLAGMRGKNIAGLSVGLLTVIASLLAVAAIVVWPLFASASGDSASAYDPATISDYKVDLTVDKAGTLEAVETLQVAMPEGRHGIFRFWDLADGADPHRRNVPRDISVTQDGAPATVAMSWEQGRRFRVAKIGDAGAILTPGVHTYVIRYAVDGVLRSPGSGVGPGSWAGEDTGSEFVWDVVPGGWRMPITKAAVAVHLPAAAGDARCNVLQSTCDVSVDGSTVQLAVGGLDPDTPVTLSTRLDTKPSSATTVPWSAPWDAILGRNVWVAAFLGLLGVGALVIGRLIERSTRESAPGFPVLFEPPAGLGPIQTAYVANERVPKAALSATLLHLGERGLVTLEHHEDNSWTVVGVGTPEQWAEVDEVSRHVGSSLGVTAQGGTFHVDRHKGAGSELATLVSSLPGRARRWGIASGNLSLSANVPWLRVIFGLTVLITGLAAFLGAGLFGLIAWPSAAFVIGAVGLIRAETTTYRTKVGRDLWSRAGGFRRMLSTDSAESRFDFSARKDLYTAFVPFAVAFGCAEAWARKYEAATGTAAPVPLWYGGGYIGGGGGGFGTGGFDSFDSAVSSSISAYQSSQSSSGGGGGFSGGGFGGGGGGGGSW</sequence>
<dbReference type="OrthoDB" id="143710at2"/>
<reference evidence="5 6" key="1">
    <citation type="submission" date="2019-03" db="EMBL/GenBank/DDBJ databases">
        <authorList>
            <person name="Kim M.K.M."/>
        </authorList>
    </citation>
    <scope>NUCLEOTIDE SEQUENCE [LARGE SCALE GENOMIC DNA]</scope>
    <source>
        <strain evidence="5 6">18JY15-6</strain>
    </source>
</reference>
<dbReference type="InterPro" id="IPR048389">
    <property type="entry name" value="YciQ-like_C"/>
</dbReference>
<keyword evidence="2" id="KW-0812">Transmembrane</keyword>
<keyword evidence="6" id="KW-1185">Reference proteome</keyword>
<feature type="region of interest" description="Disordered" evidence="1">
    <location>
        <begin position="580"/>
        <end position="603"/>
    </location>
</feature>
<dbReference type="EMBL" id="SJZJ01000004">
    <property type="protein sequence ID" value="TCJ30415.1"/>
    <property type="molecule type" value="Genomic_DNA"/>
</dbReference>
<keyword evidence="2" id="KW-1133">Transmembrane helix</keyword>